<reference evidence="2" key="2">
    <citation type="submission" date="2013-12" db="EMBL/GenBank/DDBJ databases">
        <authorList>
            <person name="Yu Y."/>
            <person name="Lee S."/>
            <person name="de Baynast K."/>
            <person name="Wissotski M."/>
            <person name="Liu L."/>
            <person name="Talag J."/>
            <person name="Goicoechea J."/>
            <person name="Angelova A."/>
            <person name="Jetty R."/>
            <person name="Kudrna D."/>
            <person name="Golser W."/>
            <person name="Rivera L."/>
            <person name="Zhang J."/>
            <person name="Wing R."/>
        </authorList>
    </citation>
    <scope>NUCLEOTIDE SEQUENCE</scope>
</reference>
<dbReference type="Proteomes" id="UP000032180">
    <property type="component" value="Chromosome 2"/>
</dbReference>
<reference evidence="1 2" key="1">
    <citation type="submission" date="2012-08" db="EMBL/GenBank/DDBJ databases">
        <title>Oryza genome evolution.</title>
        <authorList>
            <person name="Wing R.A."/>
        </authorList>
    </citation>
    <scope>NUCLEOTIDE SEQUENCE</scope>
</reference>
<dbReference type="AlphaFoldDB" id="A0A0D9VGN7"/>
<organism evidence="1 2">
    <name type="scientific">Leersia perrieri</name>
    <dbReference type="NCBI Taxonomy" id="77586"/>
    <lineage>
        <taxon>Eukaryota</taxon>
        <taxon>Viridiplantae</taxon>
        <taxon>Streptophyta</taxon>
        <taxon>Embryophyta</taxon>
        <taxon>Tracheophyta</taxon>
        <taxon>Spermatophyta</taxon>
        <taxon>Magnoliopsida</taxon>
        <taxon>Liliopsida</taxon>
        <taxon>Poales</taxon>
        <taxon>Poaceae</taxon>
        <taxon>BOP clade</taxon>
        <taxon>Oryzoideae</taxon>
        <taxon>Oryzeae</taxon>
        <taxon>Oryzinae</taxon>
        <taxon>Leersia</taxon>
    </lineage>
</organism>
<evidence type="ECO:0000313" key="2">
    <source>
        <dbReference type="Proteomes" id="UP000032180"/>
    </source>
</evidence>
<evidence type="ECO:0000313" key="1">
    <source>
        <dbReference type="EnsemblPlants" id="LPERR02G15350.1"/>
    </source>
</evidence>
<dbReference type="HOGENOM" id="CLU_2834803_0_0_1"/>
<sequence length="66" mass="7376">MGECVDVYVKVIKPGEHLEVTYLQTYQRSRGSRSNDTKKLCDHKGASMKRGGTWALSDFESCPPLA</sequence>
<dbReference type="EnsemblPlants" id="LPERR02G15350.1">
    <property type="protein sequence ID" value="LPERR02G15350.1"/>
    <property type="gene ID" value="LPERR02G15350"/>
</dbReference>
<name>A0A0D9VGN7_9ORYZ</name>
<proteinExistence type="predicted"/>
<keyword evidence="2" id="KW-1185">Reference proteome</keyword>
<reference evidence="1" key="3">
    <citation type="submission" date="2015-04" db="UniProtKB">
        <authorList>
            <consortium name="EnsemblPlants"/>
        </authorList>
    </citation>
    <scope>IDENTIFICATION</scope>
</reference>
<dbReference type="Gramene" id="LPERR02G15350.1">
    <property type="protein sequence ID" value="LPERR02G15350.1"/>
    <property type="gene ID" value="LPERR02G15350"/>
</dbReference>
<accession>A0A0D9VGN7</accession>
<protein>
    <submittedName>
        <fullName evidence="1">Uncharacterized protein</fullName>
    </submittedName>
</protein>